<protein>
    <submittedName>
        <fullName evidence="1">Uncharacterized protein</fullName>
    </submittedName>
</protein>
<organism evidence="1 2">
    <name type="scientific">Rhizobium rhizogenes</name>
    <name type="common">Agrobacterium rhizogenes</name>
    <dbReference type="NCBI Taxonomy" id="359"/>
    <lineage>
        <taxon>Bacteria</taxon>
        <taxon>Pseudomonadati</taxon>
        <taxon>Pseudomonadota</taxon>
        <taxon>Alphaproteobacteria</taxon>
        <taxon>Hyphomicrobiales</taxon>
        <taxon>Rhizobiaceae</taxon>
        <taxon>Rhizobium/Agrobacterium group</taxon>
        <taxon>Rhizobium</taxon>
    </lineage>
</organism>
<dbReference type="Proteomes" id="UP000473658">
    <property type="component" value="Unassembled WGS sequence"/>
</dbReference>
<name>A0AA88EX03_RHIRH</name>
<evidence type="ECO:0000313" key="2">
    <source>
        <dbReference type="Proteomes" id="UP000473658"/>
    </source>
</evidence>
<gene>
    <name evidence="1" type="ORF">DXM27_23905</name>
</gene>
<accession>A0AA88EX03</accession>
<evidence type="ECO:0000313" key="1">
    <source>
        <dbReference type="EMBL" id="KAA3498383.1"/>
    </source>
</evidence>
<dbReference type="AlphaFoldDB" id="A0AA88EX03"/>
<dbReference type="EMBL" id="QRFF01000009">
    <property type="protein sequence ID" value="KAA3498383.1"/>
    <property type="molecule type" value="Genomic_DNA"/>
</dbReference>
<sequence length="69" mass="7542">MSISVMHGGQSMNSALRLLLDAIFPPPSFLCLSQESSRRVSTRRVSLFSPRTWAGWFPVTSTGMRAAGV</sequence>
<reference evidence="1 2" key="1">
    <citation type="submission" date="2018-08" db="EMBL/GenBank/DDBJ databases">
        <title>Crown Gall in kiwifruit.</title>
        <authorList>
            <person name="Visnovsky S.B."/>
            <person name="Pitman A.R."/>
        </authorList>
    </citation>
    <scope>NUCLEOTIDE SEQUENCE [LARGE SCALE GENOMIC DNA]</scope>
    <source>
        <strain evidence="1 2">SBV_302_78_2</strain>
    </source>
</reference>
<proteinExistence type="predicted"/>
<comment type="caution">
    <text evidence="1">The sequence shown here is derived from an EMBL/GenBank/DDBJ whole genome shotgun (WGS) entry which is preliminary data.</text>
</comment>